<keyword evidence="2" id="KW-1185">Reference proteome</keyword>
<comment type="caution">
    <text evidence="1">The sequence shown here is derived from an EMBL/GenBank/DDBJ whole genome shotgun (WGS) entry which is preliminary data.</text>
</comment>
<gene>
    <name evidence="1" type="ORF">KUDE01_002713</name>
</gene>
<name>A0AAD9ETW2_DISEL</name>
<accession>A0AAD9ETW2</accession>
<evidence type="ECO:0000313" key="1">
    <source>
        <dbReference type="EMBL" id="KAK1877402.1"/>
    </source>
</evidence>
<dbReference type="EMBL" id="JASDAP010000027">
    <property type="protein sequence ID" value="KAK1877402.1"/>
    <property type="molecule type" value="Genomic_DNA"/>
</dbReference>
<evidence type="ECO:0000313" key="2">
    <source>
        <dbReference type="Proteomes" id="UP001228049"/>
    </source>
</evidence>
<protein>
    <submittedName>
        <fullName evidence="1">Multidrug resistance regulator 1</fullName>
    </submittedName>
</protein>
<dbReference type="Proteomes" id="UP001228049">
    <property type="component" value="Unassembled WGS sequence"/>
</dbReference>
<proteinExistence type="predicted"/>
<sequence length="154" mass="16809">MAGPAVGVLSVGARGFRRREGMRTSTPLSWGAGPRLVCPPLKGCEDPRCFQGGRRLGLKRVCQVNIGYQPKVSGLGPASIDLTFRTKPQDPLWLPFSKLPAPPFSFEIYSPAEGERRGGVTVRQLFTAVLSSYFTRKQSHSFLNSSSWPVSSLV</sequence>
<dbReference type="AlphaFoldDB" id="A0AAD9ETW2"/>
<organism evidence="1 2">
    <name type="scientific">Dissostichus eleginoides</name>
    <name type="common">Patagonian toothfish</name>
    <name type="synonym">Dissostichus amissus</name>
    <dbReference type="NCBI Taxonomy" id="100907"/>
    <lineage>
        <taxon>Eukaryota</taxon>
        <taxon>Metazoa</taxon>
        <taxon>Chordata</taxon>
        <taxon>Craniata</taxon>
        <taxon>Vertebrata</taxon>
        <taxon>Euteleostomi</taxon>
        <taxon>Actinopterygii</taxon>
        <taxon>Neopterygii</taxon>
        <taxon>Teleostei</taxon>
        <taxon>Neoteleostei</taxon>
        <taxon>Acanthomorphata</taxon>
        <taxon>Eupercaria</taxon>
        <taxon>Perciformes</taxon>
        <taxon>Notothenioidei</taxon>
        <taxon>Nototheniidae</taxon>
        <taxon>Dissostichus</taxon>
    </lineage>
</organism>
<reference evidence="1" key="1">
    <citation type="submission" date="2023-04" db="EMBL/GenBank/DDBJ databases">
        <title>Chromosome-level genome of Chaenocephalus aceratus.</title>
        <authorList>
            <person name="Park H."/>
        </authorList>
    </citation>
    <scope>NUCLEOTIDE SEQUENCE</scope>
    <source>
        <strain evidence="1">DE</strain>
        <tissue evidence="1">Muscle</tissue>
    </source>
</reference>